<name>A0A4V1RHZ6_9HYPH</name>
<dbReference type="CDD" id="cd01948">
    <property type="entry name" value="EAL"/>
    <property type="match status" value="1"/>
</dbReference>
<dbReference type="Gene3D" id="3.30.70.270">
    <property type="match status" value="1"/>
</dbReference>
<evidence type="ECO:0000313" key="4">
    <source>
        <dbReference type="Proteomes" id="UP000289411"/>
    </source>
</evidence>
<evidence type="ECO:0000259" key="1">
    <source>
        <dbReference type="PROSITE" id="PS50883"/>
    </source>
</evidence>
<dbReference type="Gene3D" id="3.20.20.450">
    <property type="entry name" value="EAL domain"/>
    <property type="match status" value="1"/>
</dbReference>
<feature type="domain" description="GGDEF" evidence="2">
    <location>
        <begin position="69"/>
        <end position="199"/>
    </location>
</feature>
<dbReference type="NCBIfam" id="TIGR00254">
    <property type="entry name" value="GGDEF"/>
    <property type="match status" value="1"/>
</dbReference>
<dbReference type="PANTHER" id="PTHR44757:SF2">
    <property type="entry name" value="BIOFILM ARCHITECTURE MAINTENANCE PROTEIN MBAA"/>
    <property type="match status" value="1"/>
</dbReference>
<dbReference type="OrthoDB" id="9814202at2"/>
<dbReference type="PROSITE" id="PS50887">
    <property type="entry name" value="GGDEF"/>
    <property type="match status" value="1"/>
</dbReference>
<dbReference type="Pfam" id="PF00563">
    <property type="entry name" value="EAL"/>
    <property type="match status" value="1"/>
</dbReference>
<gene>
    <name evidence="3" type="ORF">D3272_24460</name>
</gene>
<dbReference type="SMART" id="SM00267">
    <property type="entry name" value="GGDEF"/>
    <property type="match status" value="1"/>
</dbReference>
<dbReference type="InterPro" id="IPR052155">
    <property type="entry name" value="Biofilm_reg_signaling"/>
</dbReference>
<evidence type="ECO:0000259" key="2">
    <source>
        <dbReference type="PROSITE" id="PS50887"/>
    </source>
</evidence>
<keyword evidence="4" id="KW-1185">Reference proteome</keyword>
<sequence>MEVFQLTIMKPNQVLLAVLTQIGVQLGRVFERSRSEAKLRHDATHDALTKLPNRRALIERMEEGFWPKRRFKLLLIDLDRFKAVNDTFGHPVGDLLLVQVADRLRAVVGQKGFVARLGGDELATLVEGDLDRALDVSHQITMSFNEPFDLGRATVRIGCSIGLCCTDDAASVMELVQLSDIALYEAKRNGGGQTSCYQVGMKEAVAERHSLESDMRIAMGRREFHLAYQPVMTLCDDRIIGYEALIRWDHPVRGLVPPASFIPVAEQSDQILAIGRWVLEEACREAATWIDDRHVAVNVSSVQLRSPRLLEHLISALTTSGLPADRLEIEVTETALIESGEKVSEILTAIRTLGVKVAMDDFGTGYSSLSHLRQLPFDRIKIDRSFVANAMTDQSSMAVLKGVIQIGRDLGVSTLAEGVETKGQLDLLRSLGCDVIQGYLIGKPTRIARQAMAAA</sequence>
<reference evidence="3 4" key="1">
    <citation type="submission" date="2018-09" db="EMBL/GenBank/DDBJ databases">
        <authorList>
            <person name="Grouzdev D.S."/>
            <person name="Krutkina M.S."/>
        </authorList>
    </citation>
    <scope>NUCLEOTIDE SEQUENCE [LARGE SCALE GENOMIC DNA]</scope>
    <source>
        <strain evidence="3 4">RmlP001</strain>
    </source>
</reference>
<protein>
    <submittedName>
        <fullName evidence="3">EAL domain-containing protein</fullName>
    </submittedName>
</protein>
<dbReference type="InterPro" id="IPR029787">
    <property type="entry name" value="Nucleotide_cyclase"/>
</dbReference>
<dbReference type="InterPro" id="IPR000160">
    <property type="entry name" value="GGDEF_dom"/>
</dbReference>
<dbReference type="SUPFAM" id="SSF141868">
    <property type="entry name" value="EAL domain-like"/>
    <property type="match status" value="1"/>
</dbReference>
<feature type="domain" description="EAL" evidence="1">
    <location>
        <begin position="208"/>
        <end position="455"/>
    </location>
</feature>
<dbReference type="SUPFAM" id="SSF55073">
    <property type="entry name" value="Nucleotide cyclase"/>
    <property type="match status" value="1"/>
</dbReference>
<reference evidence="3 4" key="2">
    <citation type="submission" date="2019-02" db="EMBL/GenBank/DDBJ databases">
        <title>'Lichenibacterium ramalinii' gen. nov. sp. nov., 'Lichenibacterium minor' gen. nov. sp. nov.</title>
        <authorList>
            <person name="Pankratov T."/>
        </authorList>
    </citation>
    <scope>NUCLEOTIDE SEQUENCE [LARGE SCALE GENOMIC DNA]</scope>
    <source>
        <strain evidence="3 4">RmlP001</strain>
    </source>
</reference>
<dbReference type="Proteomes" id="UP000289411">
    <property type="component" value="Unassembled WGS sequence"/>
</dbReference>
<dbReference type="EMBL" id="QYBC01000029">
    <property type="protein sequence ID" value="RYB01777.1"/>
    <property type="molecule type" value="Genomic_DNA"/>
</dbReference>
<dbReference type="PANTHER" id="PTHR44757">
    <property type="entry name" value="DIGUANYLATE CYCLASE DGCP"/>
    <property type="match status" value="1"/>
</dbReference>
<accession>A0A4V1RHZ6</accession>
<dbReference type="InterPro" id="IPR001633">
    <property type="entry name" value="EAL_dom"/>
</dbReference>
<comment type="caution">
    <text evidence="3">The sequence shown here is derived from an EMBL/GenBank/DDBJ whole genome shotgun (WGS) entry which is preliminary data.</text>
</comment>
<evidence type="ECO:0000313" key="3">
    <source>
        <dbReference type="EMBL" id="RYB01777.1"/>
    </source>
</evidence>
<dbReference type="CDD" id="cd01949">
    <property type="entry name" value="GGDEF"/>
    <property type="match status" value="1"/>
</dbReference>
<dbReference type="PROSITE" id="PS50883">
    <property type="entry name" value="EAL"/>
    <property type="match status" value="1"/>
</dbReference>
<dbReference type="Pfam" id="PF00990">
    <property type="entry name" value="GGDEF"/>
    <property type="match status" value="1"/>
</dbReference>
<dbReference type="AlphaFoldDB" id="A0A4V1RHZ6"/>
<dbReference type="SMART" id="SM00052">
    <property type="entry name" value="EAL"/>
    <property type="match status" value="1"/>
</dbReference>
<organism evidence="3 4">
    <name type="scientific">Lichenibacterium ramalinae</name>
    <dbReference type="NCBI Taxonomy" id="2316527"/>
    <lineage>
        <taxon>Bacteria</taxon>
        <taxon>Pseudomonadati</taxon>
        <taxon>Pseudomonadota</taxon>
        <taxon>Alphaproteobacteria</taxon>
        <taxon>Hyphomicrobiales</taxon>
        <taxon>Lichenihabitantaceae</taxon>
        <taxon>Lichenibacterium</taxon>
    </lineage>
</organism>
<dbReference type="InterPro" id="IPR043128">
    <property type="entry name" value="Rev_trsase/Diguanyl_cyclase"/>
</dbReference>
<proteinExistence type="predicted"/>
<dbReference type="InterPro" id="IPR035919">
    <property type="entry name" value="EAL_sf"/>
</dbReference>